<name>A0A4P8IEL4_9FIRM</name>
<keyword evidence="9" id="KW-1185">Reference proteome</keyword>
<keyword evidence="2" id="KW-0521">NADP</keyword>
<protein>
    <submittedName>
        <fullName evidence="8">Oxidoreductase of aldo/keto reductase family, subgroup 1</fullName>
    </submittedName>
</protein>
<dbReference type="Gene3D" id="3.20.20.100">
    <property type="entry name" value="NADP-dependent oxidoreductase domain"/>
    <property type="match status" value="1"/>
</dbReference>
<feature type="site" description="Lowers pKa of active site Tyr" evidence="6">
    <location>
        <position position="77"/>
    </location>
</feature>
<dbReference type="PROSITE" id="PS00798">
    <property type="entry name" value="ALDOKETO_REDUCTASE_1"/>
    <property type="match status" value="1"/>
</dbReference>
<evidence type="ECO:0000313" key="9">
    <source>
        <dbReference type="Proteomes" id="UP000298653"/>
    </source>
</evidence>
<gene>
    <name evidence="8" type="ORF">AR1Y2_2764</name>
</gene>
<dbReference type="RefSeq" id="WP_137329481.1">
    <property type="nucleotide sequence ID" value="NZ_CP040058.1"/>
</dbReference>
<dbReference type="InterPro" id="IPR023210">
    <property type="entry name" value="NADP_OxRdtase_dom"/>
</dbReference>
<evidence type="ECO:0000256" key="5">
    <source>
        <dbReference type="PIRSR" id="PIRSR000097-2"/>
    </source>
</evidence>
<evidence type="ECO:0000259" key="7">
    <source>
        <dbReference type="Pfam" id="PF00248"/>
    </source>
</evidence>
<proteinExistence type="inferred from homology"/>
<dbReference type="PRINTS" id="PR00069">
    <property type="entry name" value="ALDKETRDTASE"/>
</dbReference>
<dbReference type="InterPro" id="IPR036812">
    <property type="entry name" value="NAD(P)_OxRdtase_dom_sf"/>
</dbReference>
<keyword evidence="3" id="KW-0560">Oxidoreductase</keyword>
<dbReference type="Pfam" id="PF00248">
    <property type="entry name" value="Aldo_ket_red"/>
    <property type="match status" value="1"/>
</dbReference>
<evidence type="ECO:0000256" key="3">
    <source>
        <dbReference type="ARBA" id="ARBA00023002"/>
    </source>
</evidence>
<accession>A0A4P8IEL4</accession>
<dbReference type="PANTHER" id="PTHR43827">
    <property type="entry name" value="2,5-DIKETO-D-GLUCONIC ACID REDUCTASE"/>
    <property type="match status" value="1"/>
</dbReference>
<dbReference type="Proteomes" id="UP000298653">
    <property type="component" value="Chromosome"/>
</dbReference>
<organism evidence="8 9">
    <name type="scientific">Anaerostipes rhamnosivorans</name>
    <dbReference type="NCBI Taxonomy" id="1229621"/>
    <lineage>
        <taxon>Bacteria</taxon>
        <taxon>Bacillati</taxon>
        <taxon>Bacillota</taxon>
        <taxon>Clostridia</taxon>
        <taxon>Lachnospirales</taxon>
        <taxon>Lachnospiraceae</taxon>
        <taxon>Anaerostipes</taxon>
    </lineage>
</organism>
<comment type="similarity">
    <text evidence="1">Belongs to the aldo/keto reductase family.</text>
</comment>
<dbReference type="PIRSF" id="PIRSF000097">
    <property type="entry name" value="AKR"/>
    <property type="match status" value="1"/>
</dbReference>
<dbReference type="EMBL" id="CP040058">
    <property type="protein sequence ID" value="QCP36218.1"/>
    <property type="molecule type" value="Genomic_DNA"/>
</dbReference>
<evidence type="ECO:0000256" key="2">
    <source>
        <dbReference type="ARBA" id="ARBA00022857"/>
    </source>
</evidence>
<sequence length="288" mass="32692">MENLQDGYLLRNGIKIPCIGFGTWKSPDDVVCESVKVAIEAGYRHIDGAAAYANEAGVGKGIRESGIPREELFITSKLPNADHGYGPAKESFERTLNQMGLEYLDLYLIHWPVVIEHKDDFEQDILDTWRAFEELYEAGKIKAIGVSNFMIEHLEILKNHAKIMPMVNQVQLHPQHPQEEMVTYCKKNGIVPEAWSPLIQGQAFKRELLKEMAQKYDRTVAQICLRWIMQKGVVPLPKASSIERIKGNADVFDFEISKDDMEEIATLRSYGMIGDEPNIPRTKQVVGF</sequence>
<reference evidence="8 9" key="1">
    <citation type="submission" date="2019-05" db="EMBL/GenBank/DDBJ databases">
        <title>Complete genome sequencing of Anaerostipes rhamnosivorans.</title>
        <authorList>
            <person name="Bui T.P.N."/>
            <person name="de Vos W.M."/>
        </authorList>
    </citation>
    <scope>NUCLEOTIDE SEQUENCE [LARGE SCALE GENOMIC DNA]</scope>
    <source>
        <strain evidence="8 9">1y2</strain>
    </source>
</reference>
<feature type="active site" description="Proton donor" evidence="4">
    <location>
        <position position="52"/>
    </location>
</feature>
<dbReference type="AlphaFoldDB" id="A0A4P8IEL4"/>
<evidence type="ECO:0000313" key="8">
    <source>
        <dbReference type="EMBL" id="QCP36218.1"/>
    </source>
</evidence>
<dbReference type="KEGG" id="arf:AR1Y2_2764"/>
<dbReference type="GO" id="GO:0016616">
    <property type="term" value="F:oxidoreductase activity, acting on the CH-OH group of donors, NAD or NADP as acceptor"/>
    <property type="evidence" value="ECO:0007669"/>
    <property type="project" value="UniProtKB-ARBA"/>
</dbReference>
<dbReference type="InterPro" id="IPR020471">
    <property type="entry name" value="AKR"/>
</dbReference>
<dbReference type="FunFam" id="3.20.20.100:FF:000015">
    <property type="entry name" value="Oxidoreductase, aldo/keto reductase family"/>
    <property type="match status" value="1"/>
</dbReference>
<dbReference type="PANTHER" id="PTHR43827:SF3">
    <property type="entry name" value="NADP-DEPENDENT OXIDOREDUCTASE DOMAIN-CONTAINING PROTEIN"/>
    <property type="match status" value="1"/>
</dbReference>
<feature type="binding site" evidence="5">
    <location>
        <position position="110"/>
    </location>
    <ligand>
        <name>substrate</name>
    </ligand>
</feature>
<feature type="domain" description="NADP-dependent oxidoreductase" evidence="7">
    <location>
        <begin position="19"/>
        <end position="266"/>
    </location>
</feature>
<evidence type="ECO:0000256" key="4">
    <source>
        <dbReference type="PIRSR" id="PIRSR000097-1"/>
    </source>
</evidence>
<dbReference type="PROSITE" id="PS00062">
    <property type="entry name" value="ALDOKETO_REDUCTASE_2"/>
    <property type="match status" value="1"/>
</dbReference>
<dbReference type="CDD" id="cd19071">
    <property type="entry name" value="AKR_AKR1-5-like"/>
    <property type="match status" value="1"/>
</dbReference>
<evidence type="ECO:0000256" key="6">
    <source>
        <dbReference type="PIRSR" id="PIRSR000097-3"/>
    </source>
</evidence>
<dbReference type="InterPro" id="IPR018170">
    <property type="entry name" value="Aldo/ket_reductase_CS"/>
</dbReference>
<dbReference type="OrthoDB" id="9804790at2"/>
<dbReference type="SUPFAM" id="SSF51430">
    <property type="entry name" value="NAD(P)-linked oxidoreductase"/>
    <property type="match status" value="1"/>
</dbReference>
<evidence type="ECO:0000256" key="1">
    <source>
        <dbReference type="ARBA" id="ARBA00007905"/>
    </source>
</evidence>